<dbReference type="GO" id="GO:0005507">
    <property type="term" value="F:copper ion binding"/>
    <property type="evidence" value="ECO:0007669"/>
    <property type="project" value="TreeGrafter"/>
</dbReference>
<organism evidence="3 4">
    <name type="scientific">Coriobacterium glomerans (strain ATCC 49209 / DSM 20642 / JCM 10262 / PW2)</name>
    <dbReference type="NCBI Taxonomy" id="700015"/>
    <lineage>
        <taxon>Bacteria</taxon>
        <taxon>Bacillati</taxon>
        <taxon>Actinomycetota</taxon>
        <taxon>Coriobacteriia</taxon>
        <taxon>Coriobacteriales</taxon>
        <taxon>Coriobacteriaceae</taxon>
        <taxon>Coriobacterium</taxon>
    </lineage>
</organism>
<dbReference type="Pfam" id="PF03932">
    <property type="entry name" value="CutC"/>
    <property type="match status" value="1"/>
</dbReference>
<dbReference type="STRING" id="700015.Corgl_0470"/>
<comment type="subcellular location">
    <subcellularLocation>
        <location evidence="2">Cytoplasm</location>
    </subcellularLocation>
</comment>
<dbReference type="AlphaFoldDB" id="F2N7B3"/>
<dbReference type="RefSeq" id="WP_013708331.1">
    <property type="nucleotide sequence ID" value="NC_015389.1"/>
</dbReference>
<reference evidence="4" key="1">
    <citation type="journal article" date="2013" name="Stand. Genomic Sci.">
        <title>Complete genome sequence of Coriobacterium glomerans type strain (PW2(T)) from the midgut of Pyrrhocoris apterus L. (red soldier bug).</title>
        <authorList>
            <person name="Stackebrandt E."/>
            <person name="Zeytun A."/>
            <person name="Lapidus A."/>
            <person name="Nolan M."/>
            <person name="Lucas S."/>
            <person name="Hammon N."/>
            <person name="Deshpande S."/>
            <person name="Cheng J.F."/>
            <person name="Tapia R."/>
            <person name="Goodwin L.A."/>
            <person name="Pitluck S."/>
            <person name="Liolios K."/>
            <person name="Pagani I."/>
            <person name="Ivanova N."/>
            <person name="Mavromatis K."/>
            <person name="Mikhailova N."/>
            <person name="Huntemann M."/>
            <person name="Pati A."/>
            <person name="Chen A."/>
            <person name="Palaniappan K."/>
            <person name="Chang Y.J."/>
            <person name="Land M."/>
            <person name="Hauser L."/>
            <person name="Rohde M."/>
            <person name="Pukall R."/>
            <person name="Goker M."/>
            <person name="Detter J.C."/>
            <person name="Woyke T."/>
            <person name="Bristow J."/>
            <person name="Eisen J.A."/>
            <person name="Markowitz V."/>
            <person name="Hugenholtz P."/>
            <person name="Kyrpides N.C."/>
            <person name="Klenk H.P."/>
        </authorList>
    </citation>
    <scope>NUCLEOTIDE SEQUENCE</scope>
    <source>
        <strain evidence="4">ATCC 49209 / DSM 20642 / JCM 10262 / PW2</strain>
    </source>
</reference>
<evidence type="ECO:0000256" key="1">
    <source>
        <dbReference type="ARBA" id="ARBA00007768"/>
    </source>
</evidence>
<evidence type="ECO:0000313" key="3">
    <source>
        <dbReference type="EMBL" id="AEB06588.1"/>
    </source>
</evidence>
<sequence>MDLLKEYCTENMLDVPEAVMAGARRIELCDNLSVGGTTPSYGTIKAAVDFAERRRVTLMTMIRPRGGGFVYSRSELEIMLQDISVARALGTNGVVIGCLQQAPEGGLEINYEQLELLMRAARNRPWTNLSALSADPHVIPVQVTFHMAFDYIAEDKQIAALEILADFGVDRILTHGGPAGTPIEDNLPRLAQLIENARPRIEIMPGGGITYKNVEDVASALGVRELHGTKIVRLV</sequence>
<dbReference type="eggNOG" id="COG3142">
    <property type="taxonomic scope" value="Bacteria"/>
</dbReference>
<dbReference type="PANTHER" id="PTHR12598">
    <property type="entry name" value="COPPER HOMEOSTASIS PROTEIN CUTC"/>
    <property type="match status" value="1"/>
</dbReference>
<dbReference type="GO" id="GO:0005737">
    <property type="term" value="C:cytoplasm"/>
    <property type="evidence" value="ECO:0007669"/>
    <property type="project" value="UniProtKB-SubCell"/>
</dbReference>
<dbReference type="InterPro" id="IPR036822">
    <property type="entry name" value="CutC-like_dom_sf"/>
</dbReference>
<accession>F2N7B3</accession>
<gene>
    <name evidence="2" type="primary">cutC</name>
    <name evidence="3" type="ordered locus">Corgl_0470</name>
</gene>
<dbReference type="InterPro" id="IPR005627">
    <property type="entry name" value="CutC-like"/>
</dbReference>
<evidence type="ECO:0000256" key="2">
    <source>
        <dbReference type="HAMAP-Rule" id="MF_00795"/>
    </source>
</evidence>
<dbReference type="Proteomes" id="UP000006851">
    <property type="component" value="Chromosome"/>
</dbReference>
<dbReference type="Gene3D" id="3.20.20.380">
    <property type="entry name" value="Copper homeostasis (CutC) domain"/>
    <property type="match status" value="1"/>
</dbReference>
<evidence type="ECO:0000313" key="4">
    <source>
        <dbReference type="Proteomes" id="UP000006851"/>
    </source>
</evidence>
<keyword evidence="2" id="KW-0963">Cytoplasm</keyword>
<dbReference type="EMBL" id="CP002628">
    <property type="protein sequence ID" value="AEB06588.1"/>
    <property type="molecule type" value="Genomic_DNA"/>
</dbReference>
<dbReference type="HOGENOM" id="CLU_050555_2_0_11"/>
<dbReference type="HAMAP" id="MF_00795">
    <property type="entry name" value="CutC"/>
    <property type="match status" value="1"/>
</dbReference>
<protein>
    <recommendedName>
        <fullName evidence="2">PF03932 family protein CutC</fullName>
    </recommendedName>
</protein>
<comment type="caution">
    <text evidence="2">Once thought to be involved in copper homeostasis, experiments in E.coli have shown this is not the case.</text>
</comment>
<comment type="similarity">
    <text evidence="1 2">Belongs to the CutC family.</text>
</comment>
<dbReference type="SUPFAM" id="SSF110395">
    <property type="entry name" value="CutC-like"/>
    <property type="match status" value="1"/>
</dbReference>
<dbReference type="PANTHER" id="PTHR12598:SF0">
    <property type="entry name" value="COPPER HOMEOSTASIS PROTEIN CUTC HOMOLOG"/>
    <property type="match status" value="1"/>
</dbReference>
<proteinExistence type="inferred from homology"/>
<name>F2N7B3_CORGP</name>
<keyword evidence="4" id="KW-1185">Reference proteome</keyword>
<dbReference type="KEGG" id="cgo:Corgl_0470"/>